<evidence type="ECO:0000313" key="4">
    <source>
        <dbReference type="EMBL" id="EWC44738.1"/>
    </source>
</evidence>
<keyword evidence="5" id="KW-1185">Reference proteome</keyword>
<reference evidence="4 5" key="1">
    <citation type="submission" date="2013-05" db="EMBL/GenBank/DDBJ databases">
        <title>Drechslerella stenobrocha genome reveals carnivorous origination and mechanical trapping mechanism of predatory fungi.</title>
        <authorList>
            <person name="Liu X."/>
            <person name="Zhang W."/>
            <person name="Liu K."/>
        </authorList>
    </citation>
    <scope>NUCLEOTIDE SEQUENCE [LARGE SCALE GENOMIC DNA]</scope>
    <source>
        <strain evidence="4 5">248</strain>
    </source>
</reference>
<dbReference type="Proteomes" id="UP000024837">
    <property type="component" value="Unassembled WGS sequence"/>
</dbReference>
<proteinExistence type="predicted"/>
<dbReference type="OrthoDB" id="9974981at2759"/>
<evidence type="ECO:0000256" key="2">
    <source>
        <dbReference type="ARBA" id="ARBA00023002"/>
    </source>
</evidence>
<dbReference type="GO" id="GO:0016491">
    <property type="term" value="F:oxidoreductase activity"/>
    <property type="evidence" value="ECO:0007669"/>
    <property type="project" value="UniProtKB-KW"/>
</dbReference>
<dbReference type="EMBL" id="KI966435">
    <property type="protein sequence ID" value="EWC44738.1"/>
    <property type="molecule type" value="Genomic_DNA"/>
</dbReference>
<keyword evidence="1" id="KW-0521">NADP</keyword>
<dbReference type="Pfam" id="PF05368">
    <property type="entry name" value="NmrA"/>
    <property type="match status" value="1"/>
</dbReference>
<organism evidence="4 5">
    <name type="scientific">Drechslerella stenobrocha 248</name>
    <dbReference type="NCBI Taxonomy" id="1043628"/>
    <lineage>
        <taxon>Eukaryota</taxon>
        <taxon>Fungi</taxon>
        <taxon>Dikarya</taxon>
        <taxon>Ascomycota</taxon>
        <taxon>Pezizomycotina</taxon>
        <taxon>Orbiliomycetes</taxon>
        <taxon>Orbiliales</taxon>
        <taxon>Orbiliaceae</taxon>
        <taxon>Drechslerella</taxon>
    </lineage>
</organism>
<dbReference type="AlphaFoldDB" id="W7HXT8"/>
<evidence type="ECO:0000256" key="1">
    <source>
        <dbReference type="ARBA" id="ARBA00022857"/>
    </source>
</evidence>
<name>W7HXT8_9PEZI</name>
<feature type="domain" description="NmrA-like" evidence="3">
    <location>
        <begin position="4"/>
        <end position="241"/>
    </location>
</feature>
<dbReference type="Gene3D" id="3.90.25.10">
    <property type="entry name" value="UDP-galactose 4-epimerase, domain 1"/>
    <property type="match status" value="1"/>
</dbReference>
<dbReference type="InterPro" id="IPR008030">
    <property type="entry name" value="NmrA-like"/>
</dbReference>
<dbReference type="SUPFAM" id="SSF51735">
    <property type="entry name" value="NAD(P)-binding Rossmann-fold domains"/>
    <property type="match status" value="1"/>
</dbReference>
<dbReference type="InterPro" id="IPR036291">
    <property type="entry name" value="NAD(P)-bd_dom_sf"/>
</dbReference>
<dbReference type="InterPro" id="IPR045312">
    <property type="entry name" value="PCBER-like"/>
</dbReference>
<evidence type="ECO:0000313" key="5">
    <source>
        <dbReference type="Proteomes" id="UP000024837"/>
    </source>
</evidence>
<dbReference type="PANTHER" id="PTHR47706:SF9">
    <property type="entry name" value="NMRA-LIKE DOMAIN-CONTAINING PROTEIN-RELATED"/>
    <property type="match status" value="1"/>
</dbReference>
<keyword evidence="2" id="KW-0560">Oxidoreductase</keyword>
<dbReference type="Gene3D" id="3.40.50.720">
    <property type="entry name" value="NAD(P)-binding Rossmann-like Domain"/>
    <property type="match status" value="1"/>
</dbReference>
<dbReference type="HOGENOM" id="CLU_044876_3_3_1"/>
<accession>W7HXT8</accession>
<dbReference type="PANTHER" id="PTHR47706">
    <property type="entry name" value="NMRA-LIKE FAMILY PROTEIN"/>
    <property type="match status" value="1"/>
</dbReference>
<gene>
    <name evidence="4" type="ORF">DRE_06516</name>
</gene>
<dbReference type="InterPro" id="IPR051609">
    <property type="entry name" value="NmrA/Isoflavone_reductase-like"/>
</dbReference>
<dbReference type="CDD" id="cd05259">
    <property type="entry name" value="PCBER_SDR_a"/>
    <property type="match status" value="1"/>
</dbReference>
<sequence length="301" mass="32754">MSAQNVLVLGGSGNLGGPILAAIAADPSFNVTVLTREGSKSTFPAGVPVKRADYTSHDSLVAAFKGHDTIVSVVATDRAIDQIKFVDAAVEAGVRRFYPTEFGSIASSDDEALVREWWDRTNIHGKFEVYQHIKKLADAGKIEYTLIANGPFFDWGLLAGFLGLDPKERKATVLGSGNQIVAVSTLAHVGKGVVWSLSHQDETKNRAVRLYSHKITQNQLVEAAESATGTKWTVERVPVQEWIQKGEEALKGGSPWAGYQVMQGFIFDEEDKYGSNFKVNEFPAEEGRTVEQVVKDVLGSL</sequence>
<evidence type="ECO:0000259" key="3">
    <source>
        <dbReference type="Pfam" id="PF05368"/>
    </source>
</evidence>
<protein>
    <recommendedName>
        <fullName evidence="3">NmrA-like domain-containing protein</fullName>
    </recommendedName>
</protein>